<comment type="caution">
    <text evidence="2">The sequence shown here is derived from an EMBL/GenBank/DDBJ whole genome shotgun (WGS) entry which is preliminary data.</text>
</comment>
<dbReference type="AlphaFoldDB" id="A0AAV3RP62"/>
<evidence type="ECO:0000313" key="3">
    <source>
        <dbReference type="Proteomes" id="UP001454036"/>
    </source>
</evidence>
<sequence length="141" mass="15925">MDQPTPPPPAAAPPPLTTKLPRAKLAWRVLLISNLALGAYLFTKPLKKESVEETAKVEAEVSSTPTETSTPTFEEPLLSPPITPPIIVRDPIPEDQQRELFKWVLEEKRKVKPQSREEKKKIDEEKAILKQFIRAESIPKI</sequence>
<evidence type="ECO:0000313" key="2">
    <source>
        <dbReference type="EMBL" id="GAA0182209.1"/>
    </source>
</evidence>
<protein>
    <submittedName>
        <fullName evidence="2">Uncharacterized protein</fullName>
    </submittedName>
</protein>
<dbReference type="PANTHER" id="PTHR34364:SF1">
    <property type="entry name" value="WAS_WASL-INTERACTING FAMILY PROTEIN"/>
    <property type="match status" value="1"/>
</dbReference>
<name>A0AAV3RP62_LITER</name>
<feature type="compositionally biased region" description="Low complexity" evidence="1">
    <location>
        <begin position="62"/>
        <end position="76"/>
    </location>
</feature>
<organism evidence="2 3">
    <name type="scientific">Lithospermum erythrorhizon</name>
    <name type="common">Purple gromwell</name>
    <name type="synonym">Lithospermum officinale var. erythrorhizon</name>
    <dbReference type="NCBI Taxonomy" id="34254"/>
    <lineage>
        <taxon>Eukaryota</taxon>
        <taxon>Viridiplantae</taxon>
        <taxon>Streptophyta</taxon>
        <taxon>Embryophyta</taxon>
        <taxon>Tracheophyta</taxon>
        <taxon>Spermatophyta</taxon>
        <taxon>Magnoliopsida</taxon>
        <taxon>eudicotyledons</taxon>
        <taxon>Gunneridae</taxon>
        <taxon>Pentapetalae</taxon>
        <taxon>asterids</taxon>
        <taxon>lamiids</taxon>
        <taxon>Boraginales</taxon>
        <taxon>Boraginaceae</taxon>
        <taxon>Boraginoideae</taxon>
        <taxon>Lithospermeae</taxon>
        <taxon>Lithospermum</taxon>
    </lineage>
</organism>
<keyword evidence="3" id="KW-1185">Reference proteome</keyword>
<gene>
    <name evidence="2" type="ORF">LIER_30338</name>
</gene>
<dbReference type="Proteomes" id="UP001454036">
    <property type="component" value="Unassembled WGS sequence"/>
</dbReference>
<evidence type="ECO:0000256" key="1">
    <source>
        <dbReference type="SAM" id="MobiDB-lite"/>
    </source>
</evidence>
<reference evidence="2 3" key="1">
    <citation type="submission" date="2024-01" db="EMBL/GenBank/DDBJ databases">
        <title>The complete chloroplast genome sequence of Lithospermum erythrorhizon: insights into the phylogenetic relationship among Boraginaceae species and the maternal lineages of purple gromwells.</title>
        <authorList>
            <person name="Okada T."/>
            <person name="Watanabe K."/>
        </authorList>
    </citation>
    <scope>NUCLEOTIDE SEQUENCE [LARGE SCALE GENOMIC DNA]</scope>
</reference>
<dbReference type="EMBL" id="BAABME010010811">
    <property type="protein sequence ID" value="GAA0182209.1"/>
    <property type="molecule type" value="Genomic_DNA"/>
</dbReference>
<feature type="region of interest" description="Disordered" evidence="1">
    <location>
        <begin position="57"/>
        <end position="89"/>
    </location>
</feature>
<accession>A0AAV3RP62</accession>
<dbReference type="PANTHER" id="PTHR34364">
    <property type="entry name" value="WAS/WASL-INTERACTING FAMILY PROTEIN"/>
    <property type="match status" value="1"/>
</dbReference>
<proteinExistence type="predicted"/>